<comment type="caution">
    <text evidence="1">The sequence shown here is derived from an EMBL/GenBank/DDBJ whole genome shotgun (WGS) entry which is preliminary data.</text>
</comment>
<name>A0A9D3XS27_9SAUR</name>
<accession>A0A9D3XS27</accession>
<dbReference type="Proteomes" id="UP000827986">
    <property type="component" value="Unassembled WGS sequence"/>
</dbReference>
<dbReference type="AlphaFoldDB" id="A0A9D3XS27"/>
<evidence type="ECO:0000313" key="1">
    <source>
        <dbReference type="EMBL" id="KAH1184802.1"/>
    </source>
</evidence>
<dbReference type="EMBL" id="JAHDVG010000464">
    <property type="protein sequence ID" value="KAH1184802.1"/>
    <property type="molecule type" value="Genomic_DNA"/>
</dbReference>
<gene>
    <name evidence="1" type="ORF">KIL84_012743</name>
</gene>
<keyword evidence="2" id="KW-1185">Reference proteome</keyword>
<proteinExistence type="predicted"/>
<organism evidence="1 2">
    <name type="scientific">Mauremys mutica</name>
    <name type="common">yellowpond turtle</name>
    <dbReference type="NCBI Taxonomy" id="74926"/>
    <lineage>
        <taxon>Eukaryota</taxon>
        <taxon>Metazoa</taxon>
        <taxon>Chordata</taxon>
        <taxon>Craniata</taxon>
        <taxon>Vertebrata</taxon>
        <taxon>Euteleostomi</taxon>
        <taxon>Archelosauria</taxon>
        <taxon>Testudinata</taxon>
        <taxon>Testudines</taxon>
        <taxon>Cryptodira</taxon>
        <taxon>Durocryptodira</taxon>
        <taxon>Testudinoidea</taxon>
        <taxon>Geoemydidae</taxon>
        <taxon>Geoemydinae</taxon>
        <taxon>Mauremys</taxon>
    </lineage>
</organism>
<reference evidence="1" key="1">
    <citation type="submission" date="2021-09" db="EMBL/GenBank/DDBJ databases">
        <title>The genome of Mauremys mutica provides insights into the evolution of semi-aquatic lifestyle.</title>
        <authorList>
            <person name="Gong S."/>
            <person name="Gao Y."/>
        </authorList>
    </citation>
    <scope>NUCLEOTIDE SEQUENCE</scope>
    <source>
        <strain evidence="1">MM-2020</strain>
        <tissue evidence="1">Muscle</tissue>
    </source>
</reference>
<protein>
    <submittedName>
        <fullName evidence="1">Uncharacterized protein</fullName>
    </submittedName>
</protein>
<evidence type="ECO:0000313" key="2">
    <source>
        <dbReference type="Proteomes" id="UP000827986"/>
    </source>
</evidence>
<sequence>LLESLLFTDNAAIDQLAYVISKGRMEVGRMEAEAYQFSYVVEHIEVLSREEKLKLI</sequence>
<feature type="non-terminal residue" evidence="1">
    <location>
        <position position="56"/>
    </location>
</feature>